<accession>A0A8I3A9V8</accession>
<sequence>MTSCRLPGESGTVEINTQHKIFAVLFAQDGNQVLSGGKEGMLRRWRVEDGQEVGEPIRMEGAEICAPALSPDCKWLVCGLRRLGSSDGRTRVRVWDAQTHEKVLDIHGHTNTVFSVDISPDSTKFATGGLDKQAFIHCITTGENLVGPLKHGGTVVAVRFSPDGDRLATATGDKTDTTSVRIYDSDDGQQLLNIPCWFWTCVSSPLAWSADGHQLFAATSGEVKCFDTSSGTLLNKWAAPGARWATSIIIAHNQKFAAAAASTSLFFWDTFTGQQVGSVIEVASNIRSISHSPNDDHIVTGEENGKITIRSLRDILPSSYLTMNLPFLHISEAVFKSWRQGDLTRVEELLIADTTRPSSPLHRAHTLAYHALVRSRSNHWDAAIDGAKKVDFAHLSSHVVPTVHTSLSRFNHPSLVMLQTLSLISAMASTRRQYVYLISCSLMVSRARINFSC</sequence>
<dbReference type="SUPFAM" id="SSF50978">
    <property type="entry name" value="WD40 repeat-like"/>
    <property type="match status" value="1"/>
</dbReference>
<organism evidence="4 5">
    <name type="scientific">Boletus reticuloceps</name>
    <dbReference type="NCBI Taxonomy" id="495285"/>
    <lineage>
        <taxon>Eukaryota</taxon>
        <taxon>Fungi</taxon>
        <taxon>Dikarya</taxon>
        <taxon>Basidiomycota</taxon>
        <taxon>Agaricomycotina</taxon>
        <taxon>Agaricomycetes</taxon>
        <taxon>Agaricomycetidae</taxon>
        <taxon>Boletales</taxon>
        <taxon>Boletineae</taxon>
        <taxon>Boletaceae</taxon>
        <taxon>Boletoideae</taxon>
        <taxon>Boletus</taxon>
    </lineage>
</organism>
<proteinExistence type="predicted"/>
<keyword evidence="1 3" id="KW-0853">WD repeat</keyword>
<dbReference type="Proteomes" id="UP000683000">
    <property type="component" value="Unassembled WGS sequence"/>
</dbReference>
<dbReference type="InterPro" id="IPR015943">
    <property type="entry name" value="WD40/YVTN_repeat-like_dom_sf"/>
</dbReference>
<dbReference type="OrthoDB" id="2682234at2759"/>
<feature type="repeat" description="WD" evidence="3">
    <location>
        <begin position="106"/>
        <end position="136"/>
    </location>
</feature>
<keyword evidence="5" id="KW-1185">Reference proteome</keyword>
<dbReference type="InterPro" id="IPR036322">
    <property type="entry name" value="WD40_repeat_dom_sf"/>
</dbReference>
<dbReference type="EMBL" id="JAGFBS010000009">
    <property type="protein sequence ID" value="KAG6377288.1"/>
    <property type="molecule type" value="Genomic_DNA"/>
</dbReference>
<evidence type="ECO:0000256" key="3">
    <source>
        <dbReference type="PROSITE-ProRule" id="PRU00221"/>
    </source>
</evidence>
<dbReference type="SMART" id="SM00320">
    <property type="entry name" value="WD40"/>
    <property type="match status" value="5"/>
</dbReference>
<dbReference type="Pfam" id="PF00400">
    <property type="entry name" value="WD40"/>
    <property type="match status" value="3"/>
</dbReference>
<dbReference type="Gene3D" id="2.130.10.10">
    <property type="entry name" value="YVTN repeat-like/Quinoprotein amine dehydrogenase"/>
    <property type="match status" value="2"/>
</dbReference>
<reference evidence="4" key="1">
    <citation type="submission" date="2021-03" db="EMBL/GenBank/DDBJ databases">
        <title>Evolutionary innovations through gain and loss of genes in the ectomycorrhizal Boletales.</title>
        <authorList>
            <person name="Wu G."/>
            <person name="Miyauchi S."/>
            <person name="Morin E."/>
            <person name="Yang Z.-L."/>
            <person name="Xu J."/>
            <person name="Martin F.M."/>
        </authorList>
    </citation>
    <scope>NUCLEOTIDE SEQUENCE</scope>
    <source>
        <strain evidence="4">BR01</strain>
    </source>
</reference>
<dbReference type="InterPro" id="IPR001680">
    <property type="entry name" value="WD40_rpt"/>
</dbReference>
<evidence type="ECO:0000256" key="1">
    <source>
        <dbReference type="ARBA" id="ARBA00022574"/>
    </source>
</evidence>
<protein>
    <submittedName>
        <fullName evidence="4">WD40-repeat-containing domain protein</fullName>
    </submittedName>
</protein>
<name>A0A8I3A9V8_9AGAM</name>
<dbReference type="PANTHER" id="PTHR19848:SF8">
    <property type="entry name" value="F-BOX AND WD REPEAT DOMAIN CONTAINING 7"/>
    <property type="match status" value="1"/>
</dbReference>
<evidence type="ECO:0000256" key="2">
    <source>
        <dbReference type="ARBA" id="ARBA00022737"/>
    </source>
</evidence>
<evidence type="ECO:0000313" key="5">
    <source>
        <dbReference type="Proteomes" id="UP000683000"/>
    </source>
</evidence>
<keyword evidence="2" id="KW-0677">Repeat</keyword>
<gene>
    <name evidence="4" type="ORF">JVT61DRAFT_15075</name>
</gene>
<dbReference type="PROSITE" id="PS50082">
    <property type="entry name" value="WD_REPEATS_2"/>
    <property type="match status" value="2"/>
</dbReference>
<comment type="caution">
    <text evidence="4">The sequence shown here is derived from an EMBL/GenBank/DDBJ whole genome shotgun (WGS) entry which is preliminary data.</text>
</comment>
<feature type="repeat" description="WD" evidence="3">
    <location>
        <begin position="21"/>
        <end position="55"/>
    </location>
</feature>
<dbReference type="AlphaFoldDB" id="A0A8I3A9V8"/>
<dbReference type="PANTHER" id="PTHR19848">
    <property type="entry name" value="WD40 REPEAT PROTEIN"/>
    <property type="match status" value="1"/>
</dbReference>
<evidence type="ECO:0000313" key="4">
    <source>
        <dbReference type="EMBL" id="KAG6377288.1"/>
    </source>
</evidence>